<dbReference type="EC" id="3.6.3.3" evidence="3"/>
<dbReference type="GO" id="GO:0016787">
    <property type="term" value="F:hydrolase activity"/>
    <property type="evidence" value="ECO:0007669"/>
    <property type="project" value="UniProtKB-KW"/>
</dbReference>
<keyword evidence="3" id="KW-0378">Hydrolase</keyword>
<feature type="transmembrane region" description="Helical" evidence="2">
    <location>
        <begin position="101"/>
        <end position="121"/>
    </location>
</feature>
<keyword evidence="4" id="KW-1185">Reference proteome</keyword>
<sequence>MIQLSPNMWTLIGLGTSAAYLYSVVVTLAPAVFPTNFMMDGRIGVYFEAATAIISLSLLGQMLELKACSQTSTAIKSLLGLVARTARQINVDGSEEDSSGVVVLIGPFLEAFLALIVWRCLPGHWSIARLRSGVGLTFGPGYRYRRWRRC</sequence>
<dbReference type="KEGG" id="pfuw:KF707C_22010"/>
<dbReference type="EMBL" id="AP014862">
    <property type="protein sequence ID" value="BAU73889.1"/>
    <property type="molecule type" value="Genomic_DNA"/>
</dbReference>
<keyword evidence="1" id="KW-1278">Translocase</keyword>
<evidence type="ECO:0000313" key="4">
    <source>
        <dbReference type="Proteomes" id="UP000218554"/>
    </source>
</evidence>
<reference evidence="3 4" key="2">
    <citation type="journal article" date="2017" name="Int. J. Syst. Evol. Microbiol.">
        <title>Pseudomonas furukawaii sp. nov., a polychlorinated biphenyl-degrading bacterium isolated from biphenyl-contaminated soil in Japan.</title>
        <authorList>
            <person name="Kimura N."/>
            <person name="Watanabe T."/>
            <person name="Suenaga H."/>
            <person name="Fujihara H."/>
            <person name="Futagami T."/>
            <person name="Goto M."/>
            <person name="Hanada S."/>
            <person name="Hirose J."/>
        </authorList>
    </citation>
    <scope>NUCLEOTIDE SEQUENCE [LARGE SCALE GENOMIC DNA]</scope>
    <source>
        <strain evidence="4">DSM 10086 / NBRC 110670 / KF707</strain>
    </source>
</reference>
<dbReference type="GO" id="GO:0005507">
    <property type="term" value="F:copper ion binding"/>
    <property type="evidence" value="ECO:0007669"/>
    <property type="project" value="TreeGrafter"/>
</dbReference>
<feature type="transmembrane region" description="Helical" evidence="2">
    <location>
        <begin position="12"/>
        <end position="33"/>
    </location>
</feature>
<gene>
    <name evidence="3" type="ORF">KF707C_22010</name>
</gene>
<evidence type="ECO:0000256" key="1">
    <source>
        <dbReference type="ARBA" id="ARBA00022967"/>
    </source>
</evidence>
<keyword evidence="2" id="KW-0812">Transmembrane</keyword>
<evidence type="ECO:0000256" key="2">
    <source>
        <dbReference type="SAM" id="Phobius"/>
    </source>
</evidence>
<proteinExistence type="predicted"/>
<evidence type="ECO:0000313" key="3">
    <source>
        <dbReference type="EMBL" id="BAU73889.1"/>
    </source>
</evidence>
<dbReference type="GO" id="GO:0016020">
    <property type="term" value="C:membrane"/>
    <property type="evidence" value="ECO:0007669"/>
    <property type="project" value="TreeGrafter"/>
</dbReference>
<dbReference type="GO" id="GO:0043682">
    <property type="term" value="F:P-type divalent copper transporter activity"/>
    <property type="evidence" value="ECO:0007669"/>
    <property type="project" value="TreeGrafter"/>
</dbReference>
<accession>A0AAD1FFC4</accession>
<name>A0AAD1FFC4_METFU</name>
<dbReference type="Proteomes" id="UP000218554">
    <property type="component" value="Chromosome"/>
</dbReference>
<organism evidence="3 4">
    <name type="scientific">Metapseudomonas furukawaii</name>
    <name type="common">Pseudomonas furukawaii</name>
    <dbReference type="NCBI Taxonomy" id="1149133"/>
    <lineage>
        <taxon>Bacteria</taxon>
        <taxon>Pseudomonadati</taxon>
        <taxon>Pseudomonadota</taxon>
        <taxon>Gammaproteobacteria</taxon>
        <taxon>Pseudomonadales</taxon>
        <taxon>Pseudomonadaceae</taxon>
        <taxon>Metapseudomonas</taxon>
    </lineage>
</organism>
<feature type="transmembrane region" description="Helical" evidence="2">
    <location>
        <begin position="45"/>
        <end position="63"/>
    </location>
</feature>
<keyword evidence="2" id="KW-1133">Transmembrane helix</keyword>
<protein>
    <submittedName>
        <fullName evidence="3">Lead, cadmium, zinc and mercury transporting ATPase</fullName>
        <ecNumber evidence="3">3.6.3.3</ecNumber>
    </submittedName>
</protein>
<keyword evidence="2" id="KW-0472">Membrane</keyword>
<dbReference type="AlphaFoldDB" id="A0AAD1FFC4"/>
<dbReference type="PANTHER" id="PTHR43520:SF8">
    <property type="entry name" value="P-TYPE CU(+) TRANSPORTER"/>
    <property type="match status" value="1"/>
</dbReference>
<dbReference type="PANTHER" id="PTHR43520">
    <property type="entry name" value="ATP7, ISOFORM B"/>
    <property type="match status" value="1"/>
</dbReference>
<dbReference type="GO" id="GO:0055070">
    <property type="term" value="P:copper ion homeostasis"/>
    <property type="evidence" value="ECO:0007669"/>
    <property type="project" value="TreeGrafter"/>
</dbReference>
<reference evidence="4" key="1">
    <citation type="submission" date="2015-05" db="EMBL/GenBank/DDBJ databases">
        <title>Draft genome sequencing of a biphenyl-degrading bacterium, Pseudomonas balearica KF707 (=NBRC110670).</title>
        <authorList>
            <person name="Kimura N."/>
            <person name="Hirose J."/>
            <person name="Watanabe T."/>
            <person name="Suenaga H."/>
            <person name="Fujihara H."/>
            <person name="Noguchi M."/>
            <person name="Hashimoto M."/>
            <person name="Shimodaira J."/>
            <person name="Tsuchikane K."/>
            <person name="Hosoyama A."/>
            <person name="Yamazoe A."/>
            <person name="Fujita N."/>
            <person name="Furukawa K."/>
        </authorList>
    </citation>
    <scope>NUCLEOTIDE SEQUENCE [LARGE SCALE GENOMIC DNA]</scope>
    <source>
        <strain evidence="4">DSM 10086 / NBRC 110670 / KF707</strain>
    </source>
</reference>